<dbReference type="GO" id="GO:0005664">
    <property type="term" value="C:nuclear origin of replication recognition complex"/>
    <property type="evidence" value="ECO:0007669"/>
    <property type="project" value="TreeGrafter"/>
</dbReference>
<evidence type="ECO:0000256" key="1">
    <source>
        <dbReference type="ARBA" id="ARBA00004123"/>
    </source>
</evidence>
<dbReference type="EMBL" id="HBIN01006039">
    <property type="protein sequence ID" value="CAE0434086.1"/>
    <property type="molecule type" value="Transcribed_RNA"/>
</dbReference>
<gene>
    <name evidence="6" type="ORF">ASTO00021_LOCUS4396</name>
</gene>
<dbReference type="Pfam" id="PF14629">
    <property type="entry name" value="ORC4_C"/>
    <property type="match status" value="1"/>
</dbReference>
<dbReference type="InterPro" id="IPR016527">
    <property type="entry name" value="ORC4"/>
</dbReference>
<evidence type="ECO:0000259" key="5">
    <source>
        <dbReference type="Pfam" id="PF14629"/>
    </source>
</evidence>
<reference evidence="6" key="1">
    <citation type="submission" date="2021-01" db="EMBL/GenBank/DDBJ databases">
        <authorList>
            <person name="Corre E."/>
            <person name="Pelletier E."/>
            <person name="Niang G."/>
            <person name="Scheremetjew M."/>
            <person name="Finn R."/>
            <person name="Kale V."/>
            <person name="Holt S."/>
            <person name="Cochrane G."/>
            <person name="Meng A."/>
            <person name="Brown T."/>
            <person name="Cohen L."/>
        </authorList>
    </citation>
    <scope>NUCLEOTIDE SEQUENCE</scope>
    <source>
        <strain evidence="6">GSBS06</strain>
    </source>
</reference>
<name>A0A7S3LKE0_9STRA</name>
<protein>
    <recommendedName>
        <fullName evidence="5">Origin recognition complex subunit 4 C-terminal domain-containing protein</fullName>
    </recommendedName>
</protein>
<keyword evidence="2" id="KW-0235">DNA replication</keyword>
<dbReference type="GO" id="GO:0003688">
    <property type="term" value="F:DNA replication origin binding"/>
    <property type="evidence" value="ECO:0007669"/>
    <property type="project" value="TreeGrafter"/>
</dbReference>
<dbReference type="AlphaFoldDB" id="A0A7S3LKE0"/>
<comment type="subcellular location">
    <subcellularLocation>
        <location evidence="1">Nucleus</location>
    </subcellularLocation>
</comment>
<dbReference type="InterPro" id="IPR032705">
    <property type="entry name" value="ORC4_C"/>
</dbReference>
<accession>A0A7S3LKE0</accession>
<evidence type="ECO:0000256" key="3">
    <source>
        <dbReference type="ARBA" id="ARBA00023125"/>
    </source>
</evidence>
<dbReference type="GO" id="GO:0006270">
    <property type="term" value="P:DNA replication initiation"/>
    <property type="evidence" value="ECO:0007669"/>
    <property type="project" value="TreeGrafter"/>
</dbReference>
<dbReference type="PANTHER" id="PTHR12087:SF0">
    <property type="entry name" value="ORIGIN RECOGNITION COMPLEX SUBUNIT 4"/>
    <property type="match status" value="1"/>
</dbReference>
<proteinExistence type="predicted"/>
<evidence type="ECO:0000313" key="6">
    <source>
        <dbReference type="EMBL" id="CAE0434086.1"/>
    </source>
</evidence>
<evidence type="ECO:0000256" key="4">
    <source>
        <dbReference type="ARBA" id="ARBA00023242"/>
    </source>
</evidence>
<evidence type="ECO:0000256" key="2">
    <source>
        <dbReference type="ARBA" id="ARBA00022705"/>
    </source>
</evidence>
<sequence>MEKRIKSRFDGRQIFLPNLNFEEAKTAISKRVIIPSEHLPQDWKTTDIIEGVKRWNSAAELTFKGCEEFLRDILDDNPSFGYILKLFWIAVSRLAITGREKMLLRREDIEVANRFLVDDSENEILSSLSVTDLTLILSMVHLEKRVELKEYNFEMVYFQIEKFIKATEYKAAVRKNVAFKSFENLLSLHVLEPCRKVSKRNRVALPKHFRMVRLQIAPDLIISGIKDGTVSCPTSLKQWISIVTA</sequence>
<keyword evidence="4" id="KW-0539">Nucleus</keyword>
<feature type="domain" description="Origin recognition complex subunit 4 C-terminal" evidence="5">
    <location>
        <begin position="52"/>
        <end position="222"/>
    </location>
</feature>
<keyword evidence="3" id="KW-0238">DNA-binding</keyword>
<organism evidence="6">
    <name type="scientific">Aplanochytrium stocchinoi</name>
    <dbReference type="NCBI Taxonomy" id="215587"/>
    <lineage>
        <taxon>Eukaryota</taxon>
        <taxon>Sar</taxon>
        <taxon>Stramenopiles</taxon>
        <taxon>Bigyra</taxon>
        <taxon>Labyrinthulomycetes</taxon>
        <taxon>Thraustochytrida</taxon>
        <taxon>Thraustochytriidae</taxon>
        <taxon>Aplanochytrium</taxon>
    </lineage>
</organism>
<dbReference type="PANTHER" id="PTHR12087">
    <property type="entry name" value="ORIGIN RECOGNITION COMPLEX SUBUNIT 4"/>
    <property type="match status" value="1"/>
</dbReference>